<keyword evidence="2" id="KW-1185">Reference proteome</keyword>
<evidence type="ECO:0000313" key="2">
    <source>
        <dbReference type="Proteomes" id="UP001370348"/>
    </source>
</evidence>
<proteinExistence type="predicted"/>
<sequence>MKPNTPGRLFAELTSVAMAAENQGEPFAEYRAEIYKAISEYTTQTATPFLVNALERELEGGRIALYELLSRRADEDAYKASGDDRELVARTVRMLREECIKVDRTWLRGASPAFSKSLEALIAR</sequence>
<gene>
    <name evidence="1" type="ORF">LZC94_27155</name>
</gene>
<protein>
    <submittedName>
        <fullName evidence="1">Uncharacterized protein</fullName>
    </submittedName>
</protein>
<dbReference type="EMBL" id="CP089984">
    <property type="protein sequence ID" value="WXB11528.1"/>
    <property type="molecule type" value="Genomic_DNA"/>
</dbReference>
<organism evidence="1 2">
    <name type="scientific">Pendulispora albinea</name>
    <dbReference type="NCBI Taxonomy" id="2741071"/>
    <lineage>
        <taxon>Bacteria</taxon>
        <taxon>Pseudomonadati</taxon>
        <taxon>Myxococcota</taxon>
        <taxon>Myxococcia</taxon>
        <taxon>Myxococcales</taxon>
        <taxon>Sorangiineae</taxon>
        <taxon>Pendulisporaceae</taxon>
        <taxon>Pendulispora</taxon>
    </lineage>
</organism>
<reference evidence="1 2" key="1">
    <citation type="submission" date="2021-12" db="EMBL/GenBank/DDBJ databases">
        <title>Discovery of the Pendulisporaceae a myxobacterial family with distinct sporulation behavior and unique specialized metabolism.</title>
        <authorList>
            <person name="Garcia R."/>
            <person name="Popoff A."/>
            <person name="Bader C.D."/>
            <person name="Loehr J."/>
            <person name="Walesch S."/>
            <person name="Walt C."/>
            <person name="Boldt J."/>
            <person name="Bunk B."/>
            <person name="Haeckl F.J.F.P.J."/>
            <person name="Gunesch A.P."/>
            <person name="Birkelbach J."/>
            <person name="Nuebel U."/>
            <person name="Pietschmann T."/>
            <person name="Bach T."/>
            <person name="Mueller R."/>
        </authorList>
    </citation>
    <scope>NUCLEOTIDE SEQUENCE [LARGE SCALE GENOMIC DNA]</scope>
    <source>
        <strain evidence="1 2">MSr11954</strain>
    </source>
</reference>
<name>A0ABZ2LKQ8_9BACT</name>
<dbReference type="Proteomes" id="UP001370348">
    <property type="component" value="Chromosome"/>
</dbReference>
<evidence type="ECO:0000313" key="1">
    <source>
        <dbReference type="EMBL" id="WXB11528.1"/>
    </source>
</evidence>
<accession>A0ABZ2LKQ8</accession>
<dbReference type="RefSeq" id="WP_394821148.1">
    <property type="nucleotide sequence ID" value="NZ_CP089984.1"/>
</dbReference>